<dbReference type="InterPro" id="IPR017930">
    <property type="entry name" value="Myb_dom"/>
</dbReference>
<reference evidence="6 7" key="1">
    <citation type="journal article" date="2017" name="Nature">
        <title>The Apostasia genome and the evolution of orchids.</title>
        <authorList>
            <person name="Zhang G.Q."/>
            <person name="Liu K.W."/>
            <person name="Li Z."/>
            <person name="Lohaus R."/>
            <person name="Hsiao Y.Y."/>
            <person name="Niu S.C."/>
            <person name="Wang J.Y."/>
            <person name="Lin Y.C."/>
            <person name="Xu Q."/>
            <person name="Chen L.J."/>
            <person name="Yoshida K."/>
            <person name="Fujiwara S."/>
            <person name="Wang Z.W."/>
            <person name="Zhang Y.Q."/>
            <person name="Mitsuda N."/>
            <person name="Wang M."/>
            <person name="Liu G.H."/>
            <person name="Pecoraro L."/>
            <person name="Huang H.X."/>
            <person name="Xiao X.J."/>
            <person name="Lin M."/>
            <person name="Wu X.Y."/>
            <person name="Wu W.L."/>
            <person name="Chen Y.Y."/>
            <person name="Chang S.B."/>
            <person name="Sakamoto S."/>
            <person name="Ohme-Takagi M."/>
            <person name="Yagi M."/>
            <person name="Zeng S.J."/>
            <person name="Shen C.Y."/>
            <person name="Yeh C.M."/>
            <person name="Luo Y.B."/>
            <person name="Tsai W.C."/>
            <person name="Van de Peer Y."/>
            <person name="Liu Z.J."/>
        </authorList>
    </citation>
    <scope>NUCLEOTIDE SEQUENCE [LARGE SCALE GENOMIC DNA]</scope>
    <source>
        <strain evidence="7">cv. Shenzhen</strain>
        <tissue evidence="6">Stem</tissue>
    </source>
</reference>
<feature type="domain" description="HTH myb-type" evidence="5">
    <location>
        <begin position="38"/>
        <end position="92"/>
    </location>
</feature>
<dbReference type="EMBL" id="KZ451911">
    <property type="protein sequence ID" value="PKA63155.1"/>
    <property type="molecule type" value="Genomic_DNA"/>
</dbReference>
<feature type="domain" description="HTH myb-type" evidence="5">
    <location>
        <begin position="1"/>
        <end position="37"/>
    </location>
</feature>
<dbReference type="GO" id="GO:0005634">
    <property type="term" value="C:nucleus"/>
    <property type="evidence" value="ECO:0007669"/>
    <property type="project" value="TreeGrafter"/>
</dbReference>
<sequence>MLTKLVDMHGPIKWSTISNSLPGRIGKQCRERWYNHLKPEIKRDAWTSEEERVIIEAHMELGNKWTEIANRLPGRTDNSIKNYWHSSLKKKAKFYWKTDMNAKTCAVSSQLVETSKFEEKKECLELMASQRIALRESHFSGDHESQTFDRDFVHEESDSPLKSEANIFTREIHQNEEPWRSTQKCQKSDPDDYDSKCLKSPQIEGLGVPSSSMLSHFNSRILSSPIGHLTRSTSAESILRSAARNFTNIPSIIRRREVQAPLVPDSFSSNNSRIQDSCISNENRADSIIKGYQNRFNRGKILKSVEKKLDFEMKDTNFDGSSNLLSLDASELRGREAE</sequence>
<dbReference type="Gene3D" id="1.10.10.60">
    <property type="entry name" value="Homeodomain-like"/>
    <property type="match status" value="2"/>
</dbReference>
<name>A0A2I0B5V1_9ASPA</name>
<feature type="domain" description="Myb-like" evidence="4">
    <location>
        <begin position="38"/>
        <end position="88"/>
    </location>
</feature>
<dbReference type="GO" id="GO:0000981">
    <property type="term" value="F:DNA-binding transcription factor activity, RNA polymerase II-specific"/>
    <property type="evidence" value="ECO:0007669"/>
    <property type="project" value="TreeGrafter"/>
</dbReference>
<evidence type="ECO:0000259" key="5">
    <source>
        <dbReference type="PROSITE" id="PS51294"/>
    </source>
</evidence>
<dbReference type="PANTHER" id="PTHR45614">
    <property type="entry name" value="MYB PROTEIN-RELATED"/>
    <property type="match status" value="1"/>
</dbReference>
<organism evidence="6 7">
    <name type="scientific">Apostasia shenzhenica</name>
    <dbReference type="NCBI Taxonomy" id="1088818"/>
    <lineage>
        <taxon>Eukaryota</taxon>
        <taxon>Viridiplantae</taxon>
        <taxon>Streptophyta</taxon>
        <taxon>Embryophyta</taxon>
        <taxon>Tracheophyta</taxon>
        <taxon>Spermatophyta</taxon>
        <taxon>Magnoliopsida</taxon>
        <taxon>Liliopsida</taxon>
        <taxon>Asparagales</taxon>
        <taxon>Orchidaceae</taxon>
        <taxon>Apostasioideae</taxon>
        <taxon>Apostasia</taxon>
    </lineage>
</organism>
<evidence type="ECO:0000256" key="2">
    <source>
        <dbReference type="ARBA" id="ARBA00023125"/>
    </source>
</evidence>
<evidence type="ECO:0000256" key="1">
    <source>
        <dbReference type="ARBA" id="ARBA00022737"/>
    </source>
</evidence>
<evidence type="ECO:0000313" key="7">
    <source>
        <dbReference type="Proteomes" id="UP000236161"/>
    </source>
</evidence>
<dbReference type="PANTHER" id="PTHR45614:SF25">
    <property type="entry name" value="MYB PROTEIN"/>
    <property type="match status" value="1"/>
</dbReference>
<dbReference type="AlphaFoldDB" id="A0A2I0B5V1"/>
<dbReference type="Pfam" id="PF00249">
    <property type="entry name" value="Myb_DNA-binding"/>
    <property type="match status" value="2"/>
</dbReference>
<feature type="region of interest" description="Disordered" evidence="3">
    <location>
        <begin position="172"/>
        <end position="193"/>
    </location>
</feature>
<accession>A0A2I0B5V1</accession>
<dbReference type="FunFam" id="1.10.10.60:FF:000010">
    <property type="entry name" value="Transcriptional activator Myb isoform A"/>
    <property type="match status" value="1"/>
</dbReference>
<dbReference type="PROSITE" id="PS51294">
    <property type="entry name" value="HTH_MYB"/>
    <property type="match status" value="2"/>
</dbReference>
<proteinExistence type="predicted"/>
<evidence type="ECO:0000313" key="6">
    <source>
        <dbReference type="EMBL" id="PKA63155.1"/>
    </source>
</evidence>
<keyword evidence="1" id="KW-0677">Repeat</keyword>
<dbReference type="Proteomes" id="UP000236161">
    <property type="component" value="Unassembled WGS sequence"/>
</dbReference>
<dbReference type="OrthoDB" id="2143914at2759"/>
<feature type="domain" description="Myb-like" evidence="4">
    <location>
        <begin position="1"/>
        <end position="37"/>
    </location>
</feature>
<dbReference type="InterPro" id="IPR001005">
    <property type="entry name" value="SANT/Myb"/>
</dbReference>
<protein>
    <submittedName>
        <fullName evidence="6">Myb-related protein 3R-1</fullName>
    </submittedName>
</protein>
<keyword evidence="2" id="KW-0238">DNA-binding</keyword>
<dbReference type="CDD" id="cd00167">
    <property type="entry name" value="SANT"/>
    <property type="match status" value="2"/>
</dbReference>
<dbReference type="InterPro" id="IPR009057">
    <property type="entry name" value="Homeodomain-like_sf"/>
</dbReference>
<dbReference type="SMART" id="SM00717">
    <property type="entry name" value="SANT"/>
    <property type="match status" value="2"/>
</dbReference>
<keyword evidence="7" id="KW-1185">Reference proteome</keyword>
<dbReference type="InterPro" id="IPR050560">
    <property type="entry name" value="MYB_TF"/>
</dbReference>
<dbReference type="GO" id="GO:0000978">
    <property type="term" value="F:RNA polymerase II cis-regulatory region sequence-specific DNA binding"/>
    <property type="evidence" value="ECO:0007669"/>
    <property type="project" value="TreeGrafter"/>
</dbReference>
<evidence type="ECO:0000259" key="4">
    <source>
        <dbReference type="PROSITE" id="PS50090"/>
    </source>
</evidence>
<evidence type="ECO:0000256" key="3">
    <source>
        <dbReference type="SAM" id="MobiDB-lite"/>
    </source>
</evidence>
<dbReference type="PROSITE" id="PS50090">
    <property type="entry name" value="MYB_LIKE"/>
    <property type="match status" value="2"/>
</dbReference>
<gene>
    <name evidence="6" type="primary">MYB3R-1</name>
    <name evidence="6" type="ORF">AXF42_Ash007951</name>
</gene>
<dbReference type="SUPFAM" id="SSF46689">
    <property type="entry name" value="Homeodomain-like"/>
    <property type="match status" value="1"/>
</dbReference>